<evidence type="ECO:0000313" key="2">
    <source>
        <dbReference type="Proteomes" id="UP000253034"/>
    </source>
</evidence>
<proteinExistence type="predicted"/>
<evidence type="ECO:0000313" key="1">
    <source>
        <dbReference type="EMBL" id="RCX20923.1"/>
    </source>
</evidence>
<dbReference type="Proteomes" id="UP000253034">
    <property type="component" value="Unassembled WGS sequence"/>
</dbReference>
<dbReference type="AlphaFoldDB" id="A0A369BH95"/>
<name>A0A369BH95_9FIRM</name>
<organism evidence="1 2">
    <name type="scientific">Anaerobacterium chartisolvens</name>
    <dbReference type="NCBI Taxonomy" id="1297424"/>
    <lineage>
        <taxon>Bacteria</taxon>
        <taxon>Bacillati</taxon>
        <taxon>Bacillota</taxon>
        <taxon>Clostridia</taxon>
        <taxon>Eubacteriales</taxon>
        <taxon>Oscillospiraceae</taxon>
        <taxon>Anaerobacterium</taxon>
    </lineage>
</organism>
<keyword evidence="2" id="KW-1185">Reference proteome</keyword>
<protein>
    <submittedName>
        <fullName evidence="1">Uncharacterized protein</fullName>
    </submittedName>
</protein>
<gene>
    <name evidence="1" type="ORF">DFR58_101125</name>
</gene>
<dbReference type="EMBL" id="QPJT01000001">
    <property type="protein sequence ID" value="RCX20923.1"/>
    <property type="molecule type" value="Genomic_DNA"/>
</dbReference>
<reference evidence="1 2" key="1">
    <citation type="submission" date="2018-07" db="EMBL/GenBank/DDBJ databases">
        <title>Genomic Encyclopedia of Type Strains, Phase IV (KMG-IV): sequencing the most valuable type-strain genomes for metagenomic binning, comparative biology and taxonomic classification.</title>
        <authorList>
            <person name="Goeker M."/>
        </authorList>
    </citation>
    <scope>NUCLEOTIDE SEQUENCE [LARGE SCALE GENOMIC DNA]</scope>
    <source>
        <strain evidence="1 2">DSM 27016</strain>
    </source>
</reference>
<sequence>MQKIVNAFGIDMGEFFSRSSVSSKECMGNVDDIDTSIDTSIDNEIIDWVTRPESKPYIVFAYNLFKEIPTHLLKRVKFSIDLQGLDFNNNGGFKK</sequence>
<accession>A0A369BH95</accession>
<comment type="caution">
    <text evidence="1">The sequence shown here is derived from an EMBL/GenBank/DDBJ whole genome shotgun (WGS) entry which is preliminary data.</text>
</comment>